<comment type="caution">
    <text evidence="3">The sequence shown here is derived from an EMBL/GenBank/DDBJ whole genome shotgun (WGS) entry which is preliminary data.</text>
</comment>
<keyword evidence="2" id="KW-0732">Signal</keyword>
<dbReference type="RefSeq" id="WP_133594692.1">
    <property type="nucleotide sequence ID" value="NZ_SNVV01000026.1"/>
</dbReference>
<reference evidence="3 4" key="1">
    <citation type="submission" date="2019-03" db="EMBL/GenBank/DDBJ databases">
        <title>Genomic Encyclopedia of Type Strains, Phase IV (KMG-IV): sequencing the most valuable type-strain genomes for metagenomic binning, comparative biology and taxonomic classification.</title>
        <authorList>
            <person name="Goeker M."/>
        </authorList>
    </citation>
    <scope>NUCLEOTIDE SEQUENCE [LARGE SCALE GENOMIC DNA]</scope>
    <source>
        <strain evidence="3 4">DSM 12121</strain>
    </source>
</reference>
<sequence>MLRGLLALFFIVVFLCPGPGSQAYAAALETAPVEQVLTALDGKGSQPADDRRTDELPPLQADTPADLHDLADTPSRTPGYLSVPGRQSPGWRDALTKPFLDGPLRPPETAALA</sequence>
<organism evidence="3 4">
    <name type="scientific">Azoarcus indigens</name>
    <dbReference type="NCBI Taxonomy" id="29545"/>
    <lineage>
        <taxon>Bacteria</taxon>
        <taxon>Pseudomonadati</taxon>
        <taxon>Pseudomonadota</taxon>
        <taxon>Betaproteobacteria</taxon>
        <taxon>Rhodocyclales</taxon>
        <taxon>Zoogloeaceae</taxon>
        <taxon>Azoarcus</taxon>
    </lineage>
</organism>
<evidence type="ECO:0000256" key="1">
    <source>
        <dbReference type="SAM" id="MobiDB-lite"/>
    </source>
</evidence>
<feature type="region of interest" description="Disordered" evidence="1">
    <location>
        <begin position="41"/>
        <end position="113"/>
    </location>
</feature>
<gene>
    <name evidence="3" type="ORF">C7389_12633</name>
</gene>
<dbReference type="Proteomes" id="UP000295129">
    <property type="component" value="Unassembled WGS sequence"/>
</dbReference>
<feature type="chain" id="PRO_5020441043" evidence="2">
    <location>
        <begin position="26"/>
        <end position="113"/>
    </location>
</feature>
<dbReference type="EMBL" id="SNVV01000026">
    <property type="protein sequence ID" value="TDN46726.1"/>
    <property type="molecule type" value="Genomic_DNA"/>
</dbReference>
<name>A0A4R6DP00_9RHOO</name>
<proteinExistence type="predicted"/>
<protein>
    <submittedName>
        <fullName evidence="3">Uncharacterized protein</fullName>
    </submittedName>
</protein>
<evidence type="ECO:0000313" key="4">
    <source>
        <dbReference type="Proteomes" id="UP000295129"/>
    </source>
</evidence>
<evidence type="ECO:0000256" key="2">
    <source>
        <dbReference type="SAM" id="SignalP"/>
    </source>
</evidence>
<evidence type="ECO:0000313" key="3">
    <source>
        <dbReference type="EMBL" id="TDN46726.1"/>
    </source>
</evidence>
<feature type="signal peptide" evidence="2">
    <location>
        <begin position="1"/>
        <end position="25"/>
    </location>
</feature>
<dbReference type="AlphaFoldDB" id="A0A4R6DP00"/>
<keyword evidence="4" id="KW-1185">Reference proteome</keyword>
<accession>A0A4R6DP00</accession>